<accession>A0A1M4XX73</accession>
<dbReference type="EMBL" id="FQTY01000014">
    <property type="protein sequence ID" value="SHE98059.1"/>
    <property type="molecule type" value="Genomic_DNA"/>
</dbReference>
<reference evidence="6" key="1">
    <citation type="submission" date="2016-11" db="EMBL/GenBank/DDBJ databases">
        <authorList>
            <person name="Varghese N."/>
            <person name="Submissions S."/>
        </authorList>
    </citation>
    <scope>NUCLEOTIDE SEQUENCE [LARGE SCALE GENOMIC DNA]</scope>
    <source>
        <strain evidence="6">DSM 18095</strain>
    </source>
</reference>
<evidence type="ECO:0000259" key="4">
    <source>
        <dbReference type="PROSITE" id="PS50893"/>
    </source>
</evidence>
<dbReference type="InterPro" id="IPR027417">
    <property type="entry name" value="P-loop_NTPase"/>
</dbReference>
<dbReference type="FunFam" id="3.40.50.300:FF:000134">
    <property type="entry name" value="Iron-enterobactin ABC transporter ATP-binding protein"/>
    <property type="match status" value="1"/>
</dbReference>
<keyword evidence="2" id="KW-0547">Nucleotide-binding</keyword>
<dbReference type="STRING" id="1123404.SAMN02745784_02416"/>
<sequence>MELNSKGLNVFLGGKQILKDLDMYISNKEFVGIIGPNGCGKSTLLRTFYRILKPKGGTILIDNKNIHELPLKETAKDIAVVSQHNDHDFDFSVLDMVLIGRTPHKRFLEKDNLEDYEIALDCLRKVEMQDFIDRKYNSLSGGEKQRIILARALAQKTRCLILDEPTNHLDIKYQLQFMSIAKSLNITIISAIHDLNIAALYCDKIYAMKDGKVVNYGTPREVITEKLIKELYDVDSKVSIEQETNRINIMYKPFYLKK</sequence>
<evidence type="ECO:0000256" key="2">
    <source>
        <dbReference type="ARBA" id="ARBA00022741"/>
    </source>
</evidence>
<dbReference type="PROSITE" id="PS00211">
    <property type="entry name" value="ABC_TRANSPORTER_1"/>
    <property type="match status" value="1"/>
</dbReference>
<dbReference type="SUPFAM" id="SSF52540">
    <property type="entry name" value="P-loop containing nucleoside triphosphate hydrolases"/>
    <property type="match status" value="1"/>
</dbReference>
<dbReference type="AlphaFoldDB" id="A0A1M4XX73"/>
<dbReference type="Gene3D" id="3.40.50.300">
    <property type="entry name" value="P-loop containing nucleotide triphosphate hydrolases"/>
    <property type="match status" value="1"/>
</dbReference>
<evidence type="ECO:0000313" key="6">
    <source>
        <dbReference type="Proteomes" id="UP000184114"/>
    </source>
</evidence>
<dbReference type="Proteomes" id="UP000184114">
    <property type="component" value="Unassembled WGS sequence"/>
</dbReference>
<dbReference type="InterPro" id="IPR003439">
    <property type="entry name" value="ABC_transporter-like_ATP-bd"/>
</dbReference>
<organism evidence="5 6">
    <name type="scientific">Tissierella praeacuta DSM 18095</name>
    <dbReference type="NCBI Taxonomy" id="1123404"/>
    <lineage>
        <taxon>Bacteria</taxon>
        <taxon>Bacillati</taxon>
        <taxon>Bacillota</taxon>
        <taxon>Tissierellia</taxon>
        <taxon>Tissierellales</taxon>
        <taxon>Tissierellaceae</taxon>
        <taxon>Tissierella</taxon>
    </lineage>
</organism>
<keyword evidence="6" id="KW-1185">Reference proteome</keyword>
<evidence type="ECO:0000256" key="3">
    <source>
        <dbReference type="ARBA" id="ARBA00022840"/>
    </source>
</evidence>
<keyword evidence="1" id="KW-0813">Transport</keyword>
<protein>
    <submittedName>
        <fullName evidence="5">Iron complex transport system ATP-binding protein</fullName>
    </submittedName>
</protein>
<dbReference type="GeneID" id="90995968"/>
<dbReference type="PANTHER" id="PTHR42794:SF2">
    <property type="entry name" value="ABC TRANSPORTER ATP-BINDING PROTEIN"/>
    <property type="match status" value="1"/>
</dbReference>
<dbReference type="InterPro" id="IPR003593">
    <property type="entry name" value="AAA+_ATPase"/>
</dbReference>
<evidence type="ECO:0000256" key="1">
    <source>
        <dbReference type="ARBA" id="ARBA00022448"/>
    </source>
</evidence>
<dbReference type="GO" id="GO:0016887">
    <property type="term" value="F:ATP hydrolysis activity"/>
    <property type="evidence" value="ECO:0007669"/>
    <property type="project" value="InterPro"/>
</dbReference>
<dbReference type="GO" id="GO:0005524">
    <property type="term" value="F:ATP binding"/>
    <property type="evidence" value="ECO:0007669"/>
    <property type="project" value="UniProtKB-KW"/>
</dbReference>
<keyword evidence="3 5" id="KW-0067">ATP-binding</keyword>
<dbReference type="PROSITE" id="PS50893">
    <property type="entry name" value="ABC_TRANSPORTER_2"/>
    <property type="match status" value="1"/>
</dbReference>
<dbReference type="InterPro" id="IPR017871">
    <property type="entry name" value="ABC_transporter-like_CS"/>
</dbReference>
<feature type="domain" description="ABC transporter" evidence="4">
    <location>
        <begin position="3"/>
        <end position="235"/>
    </location>
</feature>
<dbReference type="PANTHER" id="PTHR42794">
    <property type="entry name" value="HEMIN IMPORT ATP-BINDING PROTEIN HMUV"/>
    <property type="match status" value="1"/>
</dbReference>
<dbReference type="SMART" id="SM00382">
    <property type="entry name" value="AAA"/>
    <property type="match status" value="1"/>
</dbReference>
<evidence type="ECO:0000313" key="5">
    <source>
        <dbReference type="EMBL" id="SHE98059.1"/>
    </source>
</evidence>
<dbReference type="CDD" id="cd03214">
    <property type="entry name" value="ABC_Iron-Siderophores_B12_Hemin"/>
    <property type="match status" value="1"/>
</dbReference>
<gene>
    <name evidence="5" type="ORF">SAMN02745784_02416</name>
</gene>
<name>A0A1M4XX73_9FIRM</name>
<proteinExistence type="predicted"/>
<dbReference type="RefSeq" id="WP_072976626.1">
    <property type="nucleotide sequence ID" value="NZ_FQTY01000014.1"/>
</dbReference>
<dbReference type="Pfam" id="PF00005">
    <property type="entry name" value="ABC_tran"/>
    <property type="match status" value="1"/>
</dbReference>